<comment type="caution">
    <text evidence="10">Lacks conserved residue(s) required for the propagation of feature annotation.</text>
</comment>
<evidence type="ECO:0000256" key="3">
    <source>
        <dbReference type="ARBA" id="ARBA00022490"/>
    </source>
</evidence>
<feature type="short sequence motif" description="'HIGH' region" evidence="10">
    <location>
        <begin position="26"/>
        <end position="34"/>
    </location>
</feature>
<organism evidence="11">
    <name type="scientific">uncultured marine group II/III euryarchaeote KM3_53_G07</name>
    <dbReference type="NCBI Taxonomy" id="1456458"/>
    <lineage>
        <taxon>Archaea</taxon>
        <taxon>Methanobacteriati</taxon>
        <taxon>Methanobacteriota</taxon>
        <taxon>environmental samples</taxon>
    </lineage>
</organism>
<dbReference type="GO" id="GO:0005737">
    <property type="term" value="C:cytoplasm"/>
    <property type="evidence" value="ECO:0007669"/>
    <property type="project" value="UniProtKB-SubCell"/>
</dbReference>
<evidence type="ECO:0000256" key="6">
    <source>
        <dbReference type="ARBA" id="ARBA00022840"/>
    </source>
</evidence>
<dbReference type="SUPFAM" id="SSF52374">
    <property type="entry name" value="Nucleotidylyl transferase"/>
    <property type="match status" value="1"/>
</dbReference>
<dbReference type="InterPro" id="IPR008925">
    <property type="entry name" value="aa_tRNA-synth_I_cd-bd_sf"/>
</dbReference>
<reference evidence="11" key="1">
    <citation type="journal article" date="2014" name="Genome Biol. Evol.">
        <title>Pangenome evidence for extensive interdomain horizontal transfer affecting lineage core and shell genes in uncultured planktonic thaumarchaeota and euryarchaeota.</title>
        <authorList>
            <person name="Deschamps P."/>
            <person name="Zivanovic Y."/>
            <person name="Moreira D."/>
            <person name="Rodriguez-Valera F."/>
            <person name="Lopez-Garcia P."/>
        </authorList>
    </citation>
    <scope>NUCLEOTIDE SEQUENCE</scope>
</reference>
<dbReference type="GO" id="GO:0004824">
    <property type="term" value="F:lysine-tRNA ligase activity"/>
    <property type="evidence" value="ECO:0007669"/>
    <property type="project" value="UniProtKB-UniRule"/>
</dbReference>
<evidence type="ECO:0000256" key="7">
    <source>
        <dbReference type="ARBA" id="ARBA00022917"/>
    </source>
</evidence>
<dbReference type="AlphaFoldDB" id="A0A075H752"/>
<evidence type="ECO:0000313" key="11">
    <source>
        <dbReference type="EMBL" id="AIF11854.1"/>
    </source>
</evidence>
<dbReference type="PANTHER" id="PTHR37940:SF1">
    <property type="entry name" value="LYSINE--TRNA LIGASE"/>
    <property type="match status" value="1"/>
</dbReference>
<dbReference type="Gene3D" id="1.10.10.770">
    <property type="match status" value="1"/>
</dbReference>
<keyword evidence="3 10" id="KW-0963">Cytoplasm</keyword>
<sequence length="524" mass="59040">MHWADVIAERLAAQGDSHVIATGITPSGPIHVGNMREVLTADLIVRACERIGLDAELIYIADTADPLRKVYPFLKEQEYGQHVGKALATLPSPDGDGSYPDYFLTPFFSALNDLGVEYRVVDVYQAYLDGKYIESVKTAIDNRVKIRDIISDVSQRPLDDDWFPYNPTDEDGKMHGIKVTNCDWPWVEWIAEDGRTGRTNIEKGGGKLPWRLDWPARWDWLDITFEGYGKDHSAAGGSWDTGQHLAPIFGSAPPMGMMYEWIYLKGKGAMASSKGNTVSGKELLDIVPPEIMRYLISRVKPSKHIDFDPGEGLIALADEYERLEQRYHTKLNKIVHKSLSESNRKEQQLIDEARKFELAQGARSGTNFDSSLGISFSHLSTLCQIKSQNEDLLASLARTHGVDVEQPDKRLIDRVKRMRNWVDSEWFPDNARIQLADSINSADFTSDELEFLQIFSQLISDSEWVEDSLLTTIREATSNSELETRQAFTTLYQALLNRDRGPKLAALLVELGKDNVSNLLDQLS</sequence>
<dbReference type="Pfam" id="PF01921">
    <property type="entry name" value="tRNA-synt_1f"/>
    <property type="match status" value="1"/>
</dbReference>
<comment type="similarity">
    <text evidence="2 10">Belongs to the class-I aminoacyl-tRNA synthetase family.</text>
</comment>
<evidence type="ECO:0000256" key="9">
    <source>
        <dbReference type="ARBA" id="ARBA00048573"/>
    </source>
</evidence>
<dbReference type="SUPFAM" id="SSF48163">
    <property type="entry name" value="An anticodon-binding domain of class I aminoacyl-tRNA synthetases"/>
    <property type="match status" value="1"/>
</dbReference>
<dbReference type="GO" id="GO:0005524">
    <property type="term" value="F:ATP binding"/>
    <property type="evidence" value="ECO:0007669"/>
    <property type="project" value="UniProtKB-UniRule"/>
</dbReference>
<proteinExistence type="inferred from homology"/>
<dbReference type="Gene3D" id="1.10.10.350">
    <property type="match status" value="1"/>
</dbReference>
<evidence type="ECO:0000256" key="1">
    <source>
        <dbReference type="ARBA" id="ARBA00004496"/>
    </source>
</evidence>
<dbReference type="GO" id="GO:0006430">
    <property type="term" value="P:lysyl-tRNA aminoacylation"/>
    <property type="evidence" value="ECO:0007669"/>
    <property type="project" value="UniProtKB-UniRule"/>
</dbReference>
<dbReference type="EC" id="6.1.1.6" evidence="10"/>
<dbReference type="Gene3D" id="3.40.50.620">
    <property type="entry name" value="HUPs"/>
    <property type="match status" value="2"/>
</dbReference>
<keyword evidence="8 10" id="KW-0030">Aminoacyl-tRNA synthetase</keyword>
<keyword evidence="5 10" id="KW-0547">Nucleotide-binding</keyword>
<comment type="catalytic activity">
    <reaction evidence="9 10">
        <text>tRNA(Lys) + L-lysine + ATP = L-lysyl-tRNA(Lys) + AMP + diphosphate</text>
        <dbReference type="Rhea" id="RHEA:20792"/>
        <dbReference type="Rhea" id="RHEA-COMP:9696"/>
        <dbReference type="Rhea" id="RHEA-COMP:9697"/>
        <dbReference type="ChEBI" id="CHEBI:30616"/>
        <dbReference type="ChEBI" id="CHEBI:32551"/>
        <dbReference type="ChEBI" id="CHEBI:33019"/>
        <dbReference type="ChEBI" id="CHEBI:78442"/>
        <dbReference type="ChEBI" id="CHEBI:78529"/>
        <dbReference type="ChEBI" id="CHEBI:456215"/>
        <dbReference type="EC" id="6.1.1.6"/>
    </reaction>
</comment>
<dbReference type="EMBL" id="KF900929">
    <property type="protein sequence ID" value="AIF11854.1"/>
    <property type="molecule type" value="Genomic_DNA"/>
</dbReference>
<dbReference type="HAMAP" id="MF_00177">
    <property type="entry name" value="Lys_tRNA_synth_class1"/>
    <property type="match status" value="1"/>
</dbReference>
<comment type="subcellular location">
    <subcellularLocation>
        <location evidence="1 10">Cytoplasm</location>
    </subcellularLocation>
</comment>
<evidence type="ECO:0000256" key="4">
    <source>
        <dbReference type="ARBA" id="ARBA00022598"/>
    </source>
</evidence>
<evidence type="ECO:0000256" key="5">
    <source>
        <dbReference type="ARBA" id="ARBA00022741"/>
    </source>
</evidence>
<name>A0A075H752_9EURY</name>
<keyword evidence="6 10" id="KW-0067">ATP-binding</keyword>
<dbReference type="PANTHER" id="PTHR37940">
    <property type="entry name" value="LYSINE--TRNA LIGASE"/>
    <property type="match status" value="1"/>
</dbReference>
<evidence type="ECO:0000256" key="8">
    <source>
        <dbReference type="ARBA" id="ARBA00023146"/>
    </source>
</evidence>
<dbReference type="Gene3D" id="6.10.20.10">
    <property type="entry name" value="Lysine tRNA ligase, stem contact fold domain"/>
    <property type="match status" value="1"/>
</dbReference>
<dbReference type="InterPro" id="IPR001412">
    <property type="entry name" value="aa-tRNA-synth_I_CS"/>
</dbReference>
<dbReference type="InterPro" id="IPR042078">
    <property type="entry name" value="Lys-tRNA-ligase_SC_fold"/>
</dbReference>
<evidence type="ECO:0000256" key="10">
    <source>
        <dbReference type="HAMAP-Rule" id="MF_00177"/>
    </source>
</evidence>
<dbReference type="PROSITE" id="PS00178">
    <property type="entry name" value="AA_TRNA_LIGASE_I"/>
    <property type="match status" value="1"/>
</dbReference>
<protein>
    <recommendedName>
        <fullName evidence="10">Lysine--tRNA ligase</fullName>
        <ecNumber evidence="10">6.1.1.6</ecNumber>
    </recommendedName>
    <alternativeName>
        <fullName evidence="10">Lysyl-tRNA synthetase</fullName>
        <shortName evidence="10">LysRS</shortName>
    </alternativeName>
</protein>
<dbReference type="GO" id="GO:0000049">
    <property type="term" value="F:tRNA binding"/>
    <property type="evidence" value="ECO:0007669"/>
    <property type="project" value="InterPro"/>
</dbReference>
<evidence type="ECO:0000256" key="2">
    <source>
        <dbReference type="ARBA" id="ARBA00005594"/>
    </source>
</evidence>
<accession>A0A075H752</accession>
<keyword evidence="7 10" id="KW-0648">Protein biosynthesis</keyword>
<gene>
    <name evidence="11" type="primary">lysK</name>
    <name evidence="10" type="synonym">lysS</name>
</gene>
<dbReference type="InterPro" id="IPR014729">
    <property type="entry name" value="Rossmann-like_a/b/a_fold"/>
</dbReference>
<dbReference type="NCBIfam" id="TIGR00467">
    <property type="entry name" value="lysS_arch"/>
    <property type="match status" value="1"/>
</dbReference>
<dbReference type="InterPro" id="IPR002904">
    <property type="entry name" value="Lys-tRNA-ligase"/>
</dbReference>
<keyword evidence="4 10" id="KW-0436">Ligase</keyword>
<dbReference type="InterPro" id="IPR020751">
    <property type="entry name" value="aa-tRNA-synth_I_codon-bd_sub2"/>
</dbReference>